<dbReference type="FunFam" id="3.40.50.2020:FF:000006">
    <property type="entry name" value="Hypoxanthine phosphoribosyltransferase"/>
    <property type="match status" value="1"/>
</dbReference>
<keyword evidence="10 15" id="KW-0660">Purine salvage</keyword>
<dbReference type="GO" id="GO:0006178">
    <property type="term" value="P:guanine salvage"/>
    <property type="evidence" value="ECO:0007669"/>
    <property type="project" value="TreeGrafter"/>
</dbReference>
<comment type="subcellular location">
    <subcellularLocation>
        <location evidence="2 15">Cytoplasm</location>
    </subcellularLocation>
</comment>
<comment type="caution">
    <text evidence="17">The sequence shown here is derived from an EMBL/GenBank/DDBJ whole genome shotgun (WGS) entry which is preliminary data.</text>
</comment>
<dbReference type="GO" id="GO:0052657">
    <property type="term" value="F:guanine phosphoribosyltransferase activity"/>
    <property type="evidence" value="ECO:0007669"/>
    <property type="project" value="RHEA"/>
</dbReference>
<evidence type="ECO:0000256" key="11">
    <source>
        <dbReference type="ARBA" id="ARBA00022741"/>
    </source>
</evidence>
<evidence type="ECO:0000256" key="8">
    <source>
        <dbReference type="ARBA" id="ARBA00022679"/>
    </source>
</evidence>
<dbReference type="EC" id="2.4.2.8" evidence="5 15"/>
<keyword evidence="11 15" id="KW-0547">Nucleotide-binding</keyword>
<evidence type="ECO:0000256" key="4">
    <source>
        <dbReference type="ARBA" id="ARBA00008391"/>
    </source>
</evidence>
<dbReference type="AlphaFoldDB" id="A0A1E3X6V7"/>
<keyword evidence="9 15" id="KW-0479">Metal-binding</keyword>
<dbReference type="Pfam" id="PF00156">
    <property type="entry name" value="Pribosyltran"/>
    <property type="match status" value="1"/>
</dbReference>
<comment type="catalytic activity">
    <reaction evidence="13">
        <text>GMP + diphosphate = guanine + 5-phospho-alpha-D-ribose 1-diphosphate</text>
        <dbReference type="Rhea" id="RHEA:25424"/>
        <dbReference type="ChEBI" id="CHEBI:16235"/>
        <dbReference type="ChEBI" id="CHEBI:33019"/>
        <dbReference type="ChEBI" id="CHEBI:58017"/>
        <dbReference type="ChEBI" id="CHEBI:58115"/>
        <dbReference type="EC" id="2.4.2.8"/>
    </reaction>
    <physiologicalReaction direction="right-to-left" evidence="13">
        <dbReference type="Rhea" id="RHEA:25426"/>
    </physiologicalReaction>
</comment>
<evidence type="ECO:0000256" key="12">
    <source>
        <dbReference type="ARBA" id="ARBA00022842"/>
    </source>
</evidence>
<dbReference type="GO" id="GO:0046100">
    <property type="term" value="P:hypoxanthine metabolic process"/>
    <property type="evidence" value="ECO:0007669"/>
    <property type="project" value="TreeGrafter"/>
</dbReference>
<comment type="cofactor">
    <cofactor evidence="1 15">
        <name>Mg(2+)</name>
        <dbReference type="ChEBI" id="CHEBI:18420"/>
    </cofactor>
</comment>
<evidence type="ECO:0000259" key="16">
    <source>
        <dbReference type="Pfam" id="PF00156"/>
    </source>
</evidence>
<gene>
    <name evidence="17" type="primary">hpt</name>
    <name evidence="17" type="ORF">SCARUB_03511</name>
</gene>
<comment type="catalytic activity">
    <reaction evidence="14">
        <text>IMP + diphosphate = hypoxanthine + 5-phospho-alpha-D-ribose 1-diphosphate</text>
        <dbReference type="Rhea" id="RHEA:17973"/>
        <dbReference type="ChEBI" id="CHEBI:17368"/>
        <dbReference type="ChEBI" id="CHEBI:33019"/>
        <dbReference type="ChEBI" id="CHEBI:58017"/>
        <dbReference type="ChEBI" id="CHEBI:58053"/>
        <dbReference type="EC" id="2.4.2.8"/>
    </reaction>
    <physiologicalReaction direction="right-to-left" evidence="14">
        <dbReference type="Rhea" id="RHEA:17975"/>
    </physiologicalReaction>
</comment>
<evidence type="ECO:0000256" key="13">
    <source>
        <dbReference type="ARBA" id="ARBA00048811"/>
    </source>
</evidence>
<dbReference type="GO" id="GO:0004422">
    <property type="term" value="F:hypoxanthine phosphoribosyltransferase activity"/>
    <property type="evidence" value="ECO:0007669"/>
    <property type="project" value="InterPro"/>
</dbReference>
<feature type="domain" description="Phosphoribosyltransferase" evidence="16">
    <location>
        <begin position="15"/>
        <end position="160"/>
    </location>
</feature>
<dbReference type="UniPathway" id="UPA00591">
    <property type="reaction ID" value="UER00648"/>
</dbReference>
<comment type="pathway">
    <text evidence="3 15">Purine metabolism; IMP biosynthesis via salvage pathway; IMP from hypoxanthine: step 1/1.</text>
</comment>
<keyword evidence="6 15" id="KW-0963">Cytoplasm</keyword>
<dbReference type="GO" id="GO:0005829">
    <property type="term" value="C:cytosol"/>
    <property type="evidence" value="ECO:0007669"/>
    <property type="project" value="TreeGrafter"/>
</dbReference>
<keyword evidence="7 15" id="KW-0328">Glycosyltransferase</keyword>
<evidence type="ECO:0000256" key="10">
    <source>
        <dbReference type="ARBA" id="ARBA00022726"/>
    </source>
</evidence>
<dbReference type="CDD" id="cd06223">
    <property type="entry name" value="PRTases_typeI"/>
    <property type="match status" value="1"/>
</dbReference>
<evidence type="ECO:0000256" key="1">
    <source>
        <dbReference type="ARBA" id="ARBA00001946"/>
    </source>
</evidence>
<dbReference type="PATRIC" id="fig|1872076.5.peg.4183"/>
<accession>A0A1E3X6V7</accession>
<dbReference type="NCBIfam" id="TIGR01203">
    <property type="entry name" value="HGPRTase"/>
    <property type="match status" value="1"/>
</dbReference>
<keyword evidence="12 15" id="KW-0460">Magnesium</keyword>
<dbReference type="PANTHER" id="PTHR43340:SF1">
    <property type="entry name" value="HYPOXANTHINE PHOSPHORIBOSYLTRANSFERASE"/>
    <property type="match status" value="1"/>
</dbReference>
<name>A0A1E3X6V7_9BACT</name>
<evidence type="ECO:0000313" key="18">
    <source>
        <dbReference type="Proteomes" id="UP000094056"/>
    </source>
</evidence>
<dbReference type="GO" id="GO:0006166">
    <property type="term" value="P:purine ribonucleoside salvage"/>
    <property type="evidence" value="ECO:0007669"/>
    <property type="project" value="UniProtKB-KW"/>
</dbReference>
<dbReference type="InterPro" id="IPR000836">
    <property type="entry name" value="PRTase_dom"/>
</dbReference>
<dbReference type="EMBL" id="MAYW01000123">
    <property type="protein sequence ID" value="ODS31368.1"/>
    <property type="molecule type" value="Genomic_DNA"/>
</dbReference>
<evidence type="ECO:0000256" key="6">
    <source>
        <dbReference type="ARBA" id="ARBA00022490"/>
    </source>
</evidence>
<evidence type="ECO:0000256" key="15">
    <source>
        <dbReference type="RuleBase" id="RU364099"/>
    </source>
</evidence>
<dbReference type="SUPFAM" id="SSF53271">
    <property type="entry name" value="PRTase-like"/>
    <property type="match status" value="1"/>
</dbReference>
<sequence length="183" mass="20914">MKKNIEKVLITETEIRNKVKELAQRLAVDYEHKSLTIISILNGSLIFLSDLIRHIPFPVKIDTIRVNTYIGDSKVPKGEADIINNISLDIKDEHVLIVDDILDTGKTLSKIVQVIKKHNPLSLKVCILLNKIARREVEIVPDYCCFEIEDKFVVGYGLDFDNKYRNLPYIAVLKEGCYNCSVK</sequence>
<dbReference type="GO" id="GO:0000166">
    <property type="term" value="F:nucleotide binding"/>
    <property type="evidence" value="ECO:0007669"/>
    <property type="project" value="UniProtKB-KW"/>
</dbReference>
<evidence type="ECO:0000256" key="3">
    <source>
        <dbReference type="ARBA" id="ARBA00004669"/>
    </source>
</evidence>
<protein>
    <recommendedName>
        <fullName evidence="5 15">Hypoxanthine phosphoribosyltransferase</fullName>
        <ecNumber evidence="5 15">2.4.2.8</ecNumber>
    </recommendedName>
</protein>
<evidence type="ECO:0000256" key="5">
    <source>
        <dbReference type="ARBA" id="ARBA00011895"/>
    </source>
</evidence>
<proteinExistence type="inferred from homology"/>
<evidence type="ECO:0000256" key="2">
    <source>
        <dbReference type="ARBA" id="ARBA00004496"/>
    </source>
</evidence>
<evidence type="ECO:0000256" key="14">
    <source>
        <dbReference type="ARBA" id="ARBA00049402"/>
    </source>
</evidence>
<evidence type="ECO:0000256" key="9">
    <source>
        <dbReference type="ARBA" id="ARBA00022723"/>
    </source>
</evidence>
<keyword evidence="8 15" id="KW-0808">Transferase</keyword>
<dbReference type="GO" id="GO:0000287">
    <property type="term" value="F:magnesium ion binding"/>
    <property type="evidence" value="ECO:0007669"/>
    <property type="project" value="TreeGrafter"/>
</dbReference>
<evidence type="ECO:0000256" key="7">
    <source>
        <dbReference type="ARBA" id="ARBA00022676"/>
    </source>
</evidence>
<dbReference type="InterPro" id="IPR005904">
    <property type="entry name" value="Hxn_phspho_trans"/>
</dbReference>
<dbReference type="GO" id="GO:0032263">
    <property type="term" value="P:GMP salvage"/>
    <property type="evidence" value="ECO:0007669"/>
    <property type="project" value="TreeGrafter"/>
</dbReference>
<dbReference type="Proteomes" id="UP000094056">
    <property type="component" value="Unassembled WGS sequence"/>
</dbReference>
<organism evidence="17 18">
    <name type="scientific">Candidatus Scalindua rubra</name>
    <dbReference type="NCBI Taxonomy" id="1872076"/>
    <lineage>
        <taxon>Bacteria</taxon>
        <taxon>Pseudomonadati</taxon>
        <taxon>Planctomycetota</taxon>
        <taxon>Candidatus Brocadiia</taxon>
        <taxon>Candidatus Brocadiales</taxon>
        <taxon>Candidatus Scalinduaceae</taxon>
        <taxon>Candidatus Scalindua</taxon>
    </lineage>
</organism>
<comment type="similarity">
    <text evidence="4 15">Belongs to the purine/pyrimidine phosphoribosyltransferase family.</text>
</comment>
<dbReference type="InterPro" id="IPR050408">
    <property type="entry name" value="HGPRT"/>
</dbReference>
<evidence type="ECO:0000313" key="17">
    <source>
        <dbReference type="EMBL" id="ODS31368.1"/>
    </source>
</evidence>
<reference evidence="17 18" key="1">
    <citation type="submission" date="2016-07" db="EMBL/GenBank/DDBJ databases">
        <title>Draft genome of Scalindua rubra, obtained from a brine-seawater interface in the Red Sea, sheds light on salt adaptation in anammox bacteria.</title>
        <authorList>
            <person name="Speth D.R."/>
            <person name="Lagkouvardos I."/>
            <person name="Wang Y."/>
            <person name="Qian P.-Y."/>
            <person name="Dutilh B.E."/>
            <person name="Jetten M.S."/>
        </authorList>
    </citation>
    <scope>NUCLEOTIDE SEQUENCE [LARGE SCALE GENOMIC DNA]</scope>
    <source>
        <strain evidence="17">BSI-1</strain>
    </source>
</reference>
<dbReference type="GO" id="GO:0032264">
    <property type="term" value="P:IMP salvage"/>
    <property type="evidence" value="ECO:0007669"/>
    <property type="project" value="UniProtKB-UniPathway"/>
</dbReference>
<dbReference type="Gene3D" id="3.40.50.2020">
    <property type="match status" value="1"/>
</dbReference>
<dbReference type="PANTHER" id="PTHR43340">
    <property type="entry name" value="HYPOXANTHINE-GUANINE PHOSPHORIBOSYLTRANSFERASE"/>
    <property type="match status" value="1"/>
</dbReference>
<dbReference type="InterPro" id="IPR029057">
    <property type="entry name" value="PRTase-like"/>
</dbReference>